<protein>
    <recommendedName>
        <fullName evidence="11">Zinc finger BED domain-containing protein RICESLEEPER 2-like</fullName>
    </recommendedName>
</protein>
<evidence type="ECO:0008006" key="11">
    <source>
        <dbReference type="Google" id="ProtNLM"/>
    </source>
</evidence>
<name>A0A0K9PIX2_ZOSMR</name>
<keyword evidence="6" id="KW-0539">Nucleus</keyword>
<dbReference type="AlphaFoldDB" id="A0A0K9PIX2"/>
<comment type="caution">
    <text evidence="9">The sequence shown here is derived from an EMBL/GenBank/DDBJ whole genome shotgun (WGS) entry which is preliminary data.</text>
</comment>
<evidence type="ECO:0000313" key="9">
    <source>
        <dbReference type="EMBL" id="KMZ68919.1"/>
    </source>
</evidence>
<dbReference type="OMA" id="DTKNTMM"/>
<accession>A0A0K9PIX2</accession>
<evidence type="ECO:0000256" key="1">
    <source>
        <dbReference type="ARBA" id="ARBA00004123"/>
    </source>
</evidence>
<gene>
    <name evidence="9" type="ORF">ZOSMA_226G00210</name>
</gene>
<evidence type="ECO:0000256" key="4">
    <source>
        <dbReference type="ARBA" id="ARBA00022833"/>
    </source>
</evidence>
<dbReference type="OrthoDB" id="1935496at2759"/>
<dbReference type="STRING" id="29655.A0A0K9PIX2"/>
<dbReference type="PANTHER" id="PTHR46481:SF10">
    <property type="entry name" value="ZINC FINGER BED DOMAIN-CONTAINING PROTEIN 39"/>
    <property type="match status" value="1"/>
</dbReference>
<keyword evidence="4" id="KW-0862">Zinc</keyword>
<dbReference type="InterPro" id="IPR025525">
    <property type="entry name" value="hAT-like_transposase_RNase-H"/>
</dbReference>
<proteinExistence type="predicted"/>
<sequence>MAKENLRDMYIKMICVHELPLYFIERDLFTEIMECLDPNFVKWSQATVKEDLIRVYQLEKEKLKKDLEYVDRLSLTSHLWTTTQRMVYVCLTGHYVDPSWNFQRVVLNFFEVEPPNTEGVITAKIAECLQEWGFQNKICTLTLDNATSNSAGVRKLKEVVENGGSKLLLGGSFFHVPCGAMLLNLLVKDGLTVIENFISKARDFFKYLRISTARQLKFKKIAKLMNVNISNGLCLDVSTKWNSTFIMLEHALVLRTVFKKYQDEDPFFIWLPSDEEWDRCGSICKFLGIFYDIACIFSNPVHPTSNLFLLELCRLKEFIYENCTNEQDYIREISFKMKRKFDKYWRETSILLSIAAVLDPRNKMALVKYCFPKIYDIREVETEVKTVNDTLHDLYNWYASSTPQKSMDTKSSSPLKGNFEWRQFKHFKTTAYKTQTEKSELDIYLEEKEIDDDDYEDFNVLEWWCLNEIKYKILSRMARDILSIQLASVLPKLTFITDCPIVNENISSYSPSIVEAYICTGDWIRKMDPLLNFEVDDDFLHLNFEDCETL</sequence>
<evidence type="ECO:0000313" key="10">
    <source>
        <dbReference type="Proteomes" id="UP000036987"/>
    </source>
</evidence>
<organism evidence="9 10">
    <name type="scientific">Zostera marina</name>
    <name type="common">Eelgrass</name>
    <dbReference type="NCBI Taxonomy" id="29655"/>
    <lineage>
        <taxon>Eukaryota</taxon>
        <taxon>Viridiplantae</taxon>
        <taxon>Streptophyta</taxon>
        <taxon>Embryophyta</taxon>
        <taxon>Tracheophyta</taxon>
        <taxon>Spermatophyta</taxon>
        <taxon>Magnoliopsida</taxon>
        <taxon>Liliopsida</taxon>
        <taxon>Zosteraceae</taxon>
        <taxon>Zostera</taxon>
    </lineage>
</organism>
<dbReference type="InterPro" id="IPR052035">
    <property type="entry name" value="ZnF_BED_domain_contain"/>
</dbReference>
<evidence type="ECO:0000256" key="3">
    <source>
        <dbReference type="ARBA" id="ARBA00022771"/>
    </source>
</evidence>
<evidence type="ECO:0000256" key="6">
    <source>
        <dbReference type="ARBA" id="ARBA00023242"/>
    </source>
</evidence>
<dbReference type="InterPro" id="IPR012337">
    <property type="entry name" value="RNaseH-like_sf"/>
</dbReference>
<reference evidence="10" key="1">
    <citation type="journal article" date="2016" name="Nature">
        <title>The genome of the seagrass Zostera marina reveals angiosperm adaptation to the sea.</title>
        <authorList>
            <person name="Olsen J.L."/>
            <person name="Rouze P."/>
            <person name="Verhelst B."/>
            <person name="Lin Y.-C."/>
            <person name="Bayer T."/>
            <person name="Collen J."/>
            <person name="Dattolo E."/>
            <person name="De Paoli E."/>
            <person name="Dittami S."/>
            <person name="Maumus F."/>
            <person name="Michel G."/>
            <person name="Kersting A."/>
            <person name="Lauritano C."/>
            <person name="Lohaus R."/>
            <person name="Toepel M."/>
            <person name="Tonon T."/>
            <person name="Vanneste K."/>
            <person name="Amirebrahimi M."/>
            <person name="Brakel J."/>
            <person name="Bostroem C."/>
            <person name="Chovatia M."/>
            <person name="Grimwood J."/>
            <person name="Jenkins J.W."/>
            <person name="Jueterbock A."/>
            <person name="Mraz A."/>
            <person name="Stam W.T."/>
            <person name="Tice H."/>
            <person name="Bornberg-Bauer E."/>
            <person name="Green P.J."/>
            <person name="Pearson G.A."/>
            <person name="Procaccini G."/>
            <person name="Duarte C.M."/>
            <person name="Schmutz J."/>
            <person name="Reusch T.B.H."/>
            <person name="Van de Peer Y."/>
        </authorList>
    </citation>
    <scope>NUCLEOTIDE SEQUENCE [LARGE SCALE GENOMIC DNA]</scope>
    <source>
        <strain evidence="10">cv. Finnish</strain>
    </source>
</reference>
<feature type="domain" description="hAT-like transposase RNase-H fold" evidence="8">
    <location>
        <begin position="299"/>
        <end position="398"/>
    </location>
</feature>
<dbReference type="GO" id="GO:0046983">
    <property type="term" value="F:protein dimerization activity"/>
    <property type="evidence" value="ECO:0007669"/>
    <property type="project" value="InterPro"/>
</dbReference>
<dbReference type="SUPFAM" id="SSF53098">
    <property type="entry name" value="Ribonuclease H-like"/>
    <property type="match status" value="1"/>
</dbReference>
<dbReference type="PANTHER" id="PTHR46481">
    <property type="entry name" value="ZINC FINGER BED DOMAIN-CONTAINING PROTEIN 4"/>
    <property type="match status" value="1"/>
</dbReference>
<keyword evidence="3" id="KW-0863">Zinc-finger</keyword>
<evidence type="ECO:0000259" key="7">
    <source>
        <dbReference type="Pfam" id="PF05699"/>
    </source>
</evidence>
<comment type="subcellular location">
    <subcellularLocation>
        <location evidence="1">Nucleus</location>
    </subcellularLocation>
</comment>
<evidence type="ECO:0000259" key="8">
    <source>
        <dbReference type="Pfam" id="PF14372"/>
    </source>
</evidence>
<dbReference type="EMBL" id="LFYR01000804">
    <property type="protein sequence ID" value="KMZ68919.1"/>
    <property type="molecule type" value="Genomic_DNA"/>
</dbReference>
<dbReference type="Proteomes" id="UP000036987">
    <property type="component" value="Unassembled WGS sequence"/>
</dbReference>
<dbReference type="GO" id="GO:0003677">
    <property type="term" value="F:DNA binding"/>
    <property type="evidence" value="ECO:0007669"/>
    <property type="project" value="UniProtKB-KW"/>
</dbReference>
<dbReference type="Pfam" id="PF05699">
    <property type="entry name" value="Dimer_Tnp_hAT"/>
    <property type="match status" value="1"/>
</dbReference>
<evidence type="ECO:0000256" key="2">
    <source>
        <dbReference type="ARBA" id="ARBA00022723"/>
    </source>
</evidence>
<evidence type="ECO:0000256" key="5">
    <source>
        <dbReference type="ARBA" id="ARBA00023125"/>
    </source>
</evidence>
<keyword evidence="10" id="KW-1185">Reference proteome</keyword>
<dbReference type="Pfam" id="PF14372">
    <property type="entry name" value="hAT-like_RNase-H"/>
    <property type="match status" value="1"/>
</dbReference>
<keyword evidence="5" id="KW-0238">DNA-binding</keyword>
<dbReference type="GO" id="GO:0005634">
    <property type="term" value="C:nucleus"/>
    <property type="evidence" value="ECO:0007669"/>
    <property type="project" value="UniProtKB-SubCell"/>
</dbReference>
<dbReference type="InterPro" id="IPR008906">
    <property type="entry name" value="HATC_C_dom"/>
</dbReference>
<feature type="domain" description="HAT C-terminal dimerisation" evidence="7">
    <location>
        <begin position="440"/>
        <end position="524"/>
    </location>
</feature>
<keyword evidence="2" id="KW-0479">Metal-binding</keyword>
<dbReference type="GO" id="GO:0008270">
    <property type="term" value="F:zinc ion binding"/>
    <property type="evidence" value="ECO:0007669"/>
    <property type="project" value="UniProtKB-KW"/>
</dbReference>